<keyword evidence="2 5" id="KW-0436">Ligase</keyword>
<evidence type="ECO:0000313" key="6">
    <source>
        <dbReference type="EMBL" id="QZT34465.1"/>
    </source>
</evidence>
<dbReference type="Gene3D" id="3.40.50.12780">
    <property type="entry name" value="N-terminal domain of ligase-like"/>
    <property type="match status" value="1"/>
</dbReference>
<dbReference type="FunFam" id="3.30.300.30:FF:000008">
    <property type="entry name" value="2,3-dihydroxybenzoate-AMP ligase"/>
    <property type="match status" value="1"/>
</dbReference>
<dbReference type="EMBL" id="AFCE01000158">
    <property type="protein sequence ID" value="EGL81968.1"/>
    <property type="molecule type" value="Genomic_DNA"/>
</dbReference>
<evidence type="ECO:0000256" key="2">
    <source>
        <dbReference type="ARBA" id="ARBA00022598"/>
    </source>
</evidence>
<comment type="similarity">
    <text evidence="1">Belongs to the ATP-dependent AMP-binding enzyme family.</text>
</comment>
<dbReference type="KEGG" id="cthu:HUR95_03470"/>
<dbReference type="InterPro" id="IPR020845">
    <property type="entry name" value="AMP-binding_CS"/>
</dbReference>
<feature type="domain" description="AMP-binding enzyme C-terminal" evidence="4">
    <location>
        <begin position="419"/>
        <end position="494"/>
    </location>
</feature>
<dbReference type="Proteomes" id="UP000825179">
    <property type="component" value="Chromosome"/>
</dbReference>
<name>F5L9I1_CALTT</name>
<accession>F5L9I1</accession>
<dbReference type="Pfam" id="PF13193">
    <property type="entry name" value="AMP-binding_C"/>
    <property type="match status" value="1"/>
</dbReference>
<dbReference type="InterPro" id="IPR042099">
    <property type="entry name" value="ANL_N_sf"/>
</dbReference>
<dbReference type="InterPro" id="IPR045851">
    <property type="entry name" value="AMP-bd_C_sf"/>
</dbReference>
<reference evidence="6 8" key="2">
    <citation type="journal article" date="2020" name="Extremophiles">
        <title>Genomic analysis of Caldalkalibacillus thermarum TA2.A1 reveals aerobic alkaliphilic metabolism and evolutionary hallmarks linking alkaliphilic bacteria and plant life.</title>
        <authorList>
            <person name="de Jong S.I."/>
            <person name="van den Broek M.A."/>
            <person name="Merkel A.Y."/>
            <person name="de la Torre Cortes P."/>
            <person name="Kalamorz F."/>
            <person name="Cook G.M."/>
            <person name="van Loosdrecht M.C.M."/>
            <person name="McMillan D.G.G."/>
        </authorList>
    </citation>
    <scope>NUCLEOTIDE SEQUENCE [LARGE SCALE GENOMIC DNA]</scope>
    <source>
        <strain evidence="6 8">TA2.A1</strain>
    </source>
</reference>
<dbReference type="RefSeq" id="WP_007505878.1">
    <property type="nucleotide sequence ID" value="NZ_AFCE01000158.1"/>
</dbReference>
<dbReference type="Pfam" id="PF00501">
    <property type="entry name" value="AMP-binding"/>
    <property type="match status" value="1"/>
</dbReference>
<evidence type="ECO:0000259" key="4">
    <source>
        <dbReference type="Pfam" id="PF13193"/>
    </source>
</evidence>
<keyword evidence="8" id="KW-1185">Reference proteome</keyword>
<dbReference type="InterPro" id="IPR000873">
    <property type="entry name" value="AMP-dep_synth/lig_dom"/>
</dbReference>
<dbReference type="PROSITE" id="PS00455">
    <property type="entry name" value="AMP_BINDING"/>
    <property type="match status" value="1"/>
</dbReference>
<dbReference type="PANTHER" id="PTHR43201">
    <property type="entry name" value="ACYL-COA SYNTHETASE"/>
    <property type="match status" value="1"/>
</dbReference>
<sequence length="511" mass="56917">MSRIAYLLEKGLQAHPDKVAIYYYETAYSYKELDRLAGQLARGLRQKLGLVPGDVLAIQSSNTMEYVLTLLACWRSGIVLTPLNPALKRDEICYQLDHSGARAFIYEAAVQKKAREALEQIQVPITPVIFQGDPKDKEHSFSSLFHKELLAPENVPGEHLALIIYTSGTTGKPKGVCLSHHNITVMAQMLIKALQLTAQDRSLLVLPLFHVNAIMCTLTAPLMEGASVVIRKRFVLEEFLPCIERYQPTYTSAVPTIYSRLVHLPEGVEKNYHLNSLRFGICGAAPMSKSLFERVEELFSFKLIEGWGLSEGTMASTLNPLDGKRKVGSIGLALPGQTVKVVDEQGQEVPRGERGELIVKGENIMVGYLNNPEATCETIKDGWLYTGDIGYQDEEGYFYIVDRKKDLIIRGGINIYPKEIEEVIYRLKEVREAAVIGVPHEDYGEEVKAYVSLIPGSSLTEEAVIAHCRKYLADYKCPKSVEFMSELPKNAVGKITKPALRALNASHQPCS</sequence>
<organism evidence="5 7">
    <name type="scientific">Caldalkalibacillus thermarum (strain TA2.A1)</name>
    <dbReference type="NCBI Taxonomy" id="986075"/>
    <lineage>
        <taxon>Bacteria</taxon>
        <taxon>Bacillati</taxon>
        <taxon>Bacillota</taxon>
        <taxon>Bacilli</taxon>
        <taxon>Bacillales</taxon>
        <taxon>Bacillaceae</taxon>
        <taxon>Caldalkalibacillus</taxon>
    </lineage>
</organism>
<dbReference type="CDD" id="cd05936">
    <property type="entry name" value="FC-FACS_FadD_like"/>
    <property type="match status" value="1"/>
</dbReference>
<evidence type="ECO:0000313" key="8">
    <source>
        <dbReference type="Proteomes" id="UP000825179"/>
    </source>
</evidence>
<dbReference type="EMBL" id="CP082237">
    <property type="protein sequence ID" value="QZT34465.1"/>
    <property type="molecule type" value="Genomic_DNA"/>
</dbReference>
<reference evidence="5 7" key="1">
    <citation type="journal article" date="2011" name="J. Bacteriol.">
        <title>Draft genome sequence of the thermoalkaliphilic Caldalkalibacillus thermarum strain TA2.A1.</title>
        <authorList>
            <person name="Kalamorz F."/>
            <person name="Keis S."/>
            <person name="McMillan D.G."/>
            <person name="Olsson K."/>
            <person name="Stanton J.A."/>
            <person name="Stockwell P."/>
            <person name="Black M.A."/>
            <person name="Klingeman D.M."/>
            <person name="Land M.L."/>
            <person name="Han C.S."/>
            <person name="Martin S.L."/>
            <person name="Becher S.A."/>
            <person name="Peddie C.J."/>
            <person name="Morgan H.W."/>
            <person name="Matthies D."/>
            <person name="Preiss L."/>
            <person name="Meier T."/>
            <person name="Brown S.D."/>
            <person name="Cook G.M."/>
        </authorList>
    </citation>
    <scope>NUCLEOTIDE SEQUENCE [LARGE SCALE GENOMIC DNA]</scope>
    <source>
        <strain evidence="5 7">TA2.A1</strain>
    </source>
</reference>
<dbReference type="AlphaFoldDB" id="F5L9I1"/>
<evidence type="ECO:0000313" key="7">
    <source>
        <dbReference type="Proteomes" id="UP000010716"/>
    </source>
</evidence>
<dbReference type="NCBIfam" id="NF004837">
    <property type="entry name" value="PRK06187.1"/>
    <property type="match status" value="1"/>
</dbReference>
<dbReference type="GO" id="GO:0031956">
    <property type="term" value="F:medium-chain fatty acid-CoA ligase activity"/>
    <property type="evidence" value="ECO:0007669"/>
    <property type="project" value="TreeGrafter"/>
</dbReference>
<dbReference type="SUPFAM" id="SSF56801">
    <property type="entry name" value="Acetyl-CoA synthetase-like"/>
    <property type="match status" value="1"/>
</dbReference>
<dbReference type="OrthoDB" id="9757771at2"/>
<dbReference type="Gene3D" id="3.30.300.30">
    <property type="match status" value="1"/>
</dbReference>
<evidence type="ECO:0000256" key="1">
    <source>
        <dbReference type="ARBA" id="ARBA00006432"/>
    </source>
</evidence>
<dbReference type="GO" id="GO:0006631">
    <property type="term" value="P:fatty acid metabolic process"/>
    <property type="evidence" value="ECO:0007669"/>
    <property type="project" value="TreeGrafter"/>
</dbReference>
<evidence type="ECO:0000313" key="5">
    <source>
        <dbReference type="EMBL" id="EGL81968.1"/>
    </source>
</evidence>
<feature type="domain" description="AMP-dependent synthetase/ligase" evidence="3">
    <location>
        <begin position="9"/>
        <end position="369"/>
    </location>
</feature>
<evidence type="ECO:0000259" key="3">
    <source>
        <dbReference type="Pfam" id="PF00501"/>
    </source>
</evidence>
<dbReference type="PANTHER" id="PTHR43201:SF5">
    <property type="entry name" value="MEDIUM-CHAIN ACYL-COA LIGASE ACSF2, MITOCHONDRIAL"/>
    <property type="match status" value="1"/>
</dbReference>
<dbReference type="eggNOG" id="COG0318">
    <property type="taxonomic scope" value="Bacteria"/>
</dbReference>
<protein>
    <submittedName>
        <fullName evidence="5">AMP-dependent synthetase and ligase</fullName>
    </submittedName>
    <submittedName>
        <fullName evidence="6">Long-chain fatty acid--CoA ligase</fullName>
    </submittedName>
</protein>
<dbReference type="Proteomes" id="UP000010716">
    <property type="component" value="Unassembled WGS sequence"/>
</dbReference>
<reference evidence="6" key="3">
    <citation type="submission" date="2021-08" db="EMBL/GenBank/DDBJ databases">
        <authorList>
            <person name="de Jong S."/>
            <person name="van den Broek M."/>
            <person name="Merkel A."/>
            <person name="de la Torre Cortes P."/>
            <person name="Kalamorz F."/>
            <person name="Cook G."/>
            <person name="van Loosdrecht M."/>
            <person name="McMillan D."/>
        </authorList>
    </citation>
    <scope>NUCLEOTIDE SEQUENCE</scope>
    <source>
        <strain evidence="6">TA2.A1</strain>
    </source>
</reference>
<proteinExistence type="inferred from homology"/>
<gene>
    <name evidence="5" type="ORF">CathTA2_2485</name>
    <name evidence="6" type="ORF">HUR95_03470</name>
</gene>
<dbReference type="InterPro" id="IPR025110">
    <property type="entry name" value="AMP-bd_C"/>
</dbReference>